<comment type="caution">
    <text evidence="10">The sequence shown here is derived from an EMBL/GenBank/DDBJ whole genome shotgun (WGS) entry which is preliminary data.</text>
</comment>
<dbReference type="GO" id="GO:0005634">
    <property type="term" value="C:nucleus"/>
    <property type="evidence" value="ECO:0007669"/>
    <property type="project" value="UniProtKB-SubCell"/>
</dbReference>
<reference evidence="10" key="2">
    <citation type="submission" date="2021-12" db="EMBL/GenBank/DDBJ databases">
        <title>Resequencing data analysis of finger millet.</title>
        <authorList>
            <person name="Hatakeyama M."/>
            <person name="Aluri S."/>
            <person name="Balachadran M.T."/>
            <person name="Sivarajan S.R."/>
            <person name="Poveda L."/>
            <person name="Shimizu-Inatsugi R."/>
            <person name="Schlapbach R."/>
            <person name="Sreeman S.M."/>
            <person name="Shimizu K.K."/>
        </authorList>
    </citation>
    <scope>NUCLEOTIDE SEQUENCE</scope>
</reference>
<evidence type="ECO:0000313" key="11">
    <source>
        <dbReference type="Proteomes" id="UP001054889"/>
    </source>
</evidence>
<keyword evidence="11" id="KW-1185">Reference proteome</keyword>
<feature type="domain" description="Myb-like" evidence="8">
    <location>
        <begin position="10"/>
        <end position="62"/>
    </location>
</feature>
<dbReference type="SUPFAM" id="SSF46689">
    <property type="entry name" value="Homeodomain-like"/>
    <property type="match status" value="1"/>
</dbReference>
<keyword evidence="4" id="KW-0238">DNA-binding</keyword>
<gene>
    <name evidence="10" type="primary">ga21504</name>
    <name evidence="10" type="ORF">PR202_ga21504</name>
</gene>
<keyword evidence="5" id="KW-0804">Transcription</keyword>
<evidence type="ECO:0000313" key="10">
    <source>
        <dbReference type="EMBL" id="GJN03998.1"/>
    </source>
</evidence>
<feature type="region of interest" description="Disordered" evidence="7">
    <location>
        <begin position="1"/>
        <end position="21"/>
    </location>
</feature>
<feature type="domain" description="Myb-like" evidence="8">
    <location>
        <begin position="63"/>
        <end position="113"/>
    </location>
</feature>
<dbReference type="FunFam" id="1.10.10.60:FF:000060">
    <property type="entry name" value="MYB transcription factor"/>
    <property type="match status" value="1"/>
</dbReference>
<dbReference type="Pfam" id="PF00249">
    <property type="entry name" value="Myb_DNA-binding"/>
    <property type="match status" value="2"/>
</dbReference>
<dbReference type="SMART" id="SM00717">
    <property type="entry name" value="SANT"/>
    <property type="match status" value="2"/>
</dbReference>
<feature type="region of interest" description="Disordered" evidence="7">
    <location>
        <begin position="120"/>
        <end position="152"/>
    </location>
</feature>
<evidence type="ECO:0000256" key="2">
    <source>
        <dbReference type="ARBA" id="ARBA00022737"/>
    </source>
</evidence>
<dbReference type="AlphaFoldDB" id="A0AAV5D1N3"/>
<evidence type="ECO:0000256" key="1">
    <source>
        <dbReference type="ARBA" id="ARBA00004123"/>
    </source>
</evidence>
<dbReference type="CDD" id="cd00167">
    <property type="entry name" value="SANT"/>
    <property type="match status" value="2"/>
</dbReference>
<dbReference type="GO" id="GO:0003677">
    <property type="term" value="F:DNA binding"/>
    <property type="evidence" value="ECO:0007669"/>
    <property type="project" value="UniProtKB-KW"/>
</dbReference>
<feature type="compositionally biased region" description="Basic residues" evidence="7">
    <location>
        <begin position="133"/>
        <end position="142"/>
    </location>
</feature>
<dbReference type="Gene3D" id="1.10.10.60">
    <property type="entry name" value="Homeodomain-like"/>
    <property type="match status" value="2"/>
</dbReference>
<dbReference type="EMBL" id="BQKI01000010">
    <property type="protein sequence ID" value="GJN03998.1"/>
    <property type="molecule type" value="Genomic_DNA"/>
</dbReference>
<dbReference type="Proteomes" id="UP001054889">
    <property type="component" value="Unassembled WGS sequence"/>
</dbReference>
<evidence type="ECO:0000259" key="9">
    <source>
        <dbReference type="PROSITE" id="PS51294"/>
    </source>
</evidence>
<evidence type="ECO:0000256" key="7">
    <source>
        <dbReference type="SAM" id="MobiDB-lite"/>
    </source>
</evidence>
<dbReference type="PANTHER" id="PTHR47996">
    <property type="entry name" value="TRANSCRIPTION FACTOR DUO1"/>
    <property type="match status" value="1"/>
</dbReference>
<evidence type="ECO:0008006" key="12">
    <source>
        <dbReference type="Google" id="ProtNLM"/>
    </source>
</evidence>
<evidence type="ECO:0000256" key="3">
    <source>
        <dbReference type="ARBA" id="ARBA00023015"/>
    </source>
</evidence>
<keyword evidence="3" id="KW-0805">Transcription regulation</keyword>
<dbReference type="FunFam" id="1.10.10.60:FF:000351">
    <property type="entry name" value="Transcription factor GAMYB"/>
    <property type="match status" value="1"/>
</dbReference>
<evidence type="ECO:0000256" key="6">
    <source>
        <dbReference type="ARBA" id="ARBA00023242"/>
    </source>
</evidence>
<proteinExistence type="predicted"/>
<accession>A0AAV5D1N3</accession>
<dbReference type="PROSITE" id="PS51294">
    <property type="entry name" value="HTH_MYB"/>
    <property type="match status" value="2"/>
</dbReference>
<dbReference type="PROSITE" id="PS50090">
    <property type="entry name" value="MYB_LIKE"/>
    <property type="match status" value="2"/>
</dbReference>
<evidence type="ECO:0000259" key="8">
    <source>
        <dbReference type="PROSITE" id="PS50090"/>
    </source>
</evidence>
<evidence type="ECO:0000256" key="5">
    <source>
        <dbReference type="ARBA" id="ARBA00023163"/>
    </source>
</evidence>
<dbReference type="PANTHER" id="PTHR47996:SF3">
    <property type="entry name" value="TRANSCRIPTION FACTOR DUO1"/>
    <property type="match status" value="1"/>
</dbReference>
<dbReference type="InterPro" id="IPR017930">
    <property type="entry name" value="Myb_dom"/>
</dbReference>
<dbReference type="InterPro" id="IPR009057">
    <property type="entry name" value="Homeodomain-like_sf"/>
</dbReference>
<keyword evidence="6" id="KW-0539">Nucleus</keyword>
<feature type="domain" description="HTH myb-type" evidence="9">
    <location>
        <begin position="14"/>
        <end position="58"/>
    </location>
</feature>
<comment type="subcellular location">
    <subcellularLocation>
        <location evidence="1">Nucleus</location>
    </subcellularLocation>
</comment>
<name>A0AAV5D1N3_ELECO</name>
<sequence>MSPRRRRGDGSRWKKGAWSPEEDEVLRQHVAVHGAESWSVLQSNGLIDRPGKSCRLRWVNKLRPGLKQGKFSPSEERMVLDLQAKHGNKWALIASHLAGRTDNDVKNFWSTRQKRLARRLLLPPPQLLQEPPRRKRSPHGQRGRGSSSSALSLELCDPQEPSYAMITFQSTTYEVGQSSSQVQEPHEVKHCIDALLPGVIYLPAPPAATMEPGSSSMVPYGNYSQNPVLRAGADLALLEDYEDLKIPCISRQEPSSCTTTFHSSTYEVDQISIAPSGANNNEDPLRRAGVGLAALHYAAFVEPEAVLPSAPLSFGMNFRDAPAVEPQESVKPADPFSCLGDYYAVAPRRGTSGMRFGDLSPETLAFFDQHVVRVQNGRASG</sequence>
<dbReference type="InterPro" id="IPR001005">
    <property type="entry name" value="SANT/Myb"/>
</dbReference>
<keyword evidence="2" id="KW-0677">Repeat</keyword>
<protein>
    <recommendedName>
        <fullName evidence="12">Transcription factor GAMYB</fullName>
    </recommendedName>
</protein>
<organism evidence="10 11">
    <name type="scientific">Eleusine coracana subsp. coracana</name>
    <dbReference type="NCBI Taxonomy" id="191504"/>
    <lineage>
        <taxon>Eukaryota</taxon>
        <taxon>Viridiplantae</taxon>
        <taxon>Streptophyta</taxon>
        <taxon>Embryophyta</taxon>
        <taxon>Tracheophyta</taxon>
        <taxon>Spermatophyta</taxon>
        <taxon>Magnoliopsida</taxon>
        <taxon>Liliopsida</taxon>
        <taxon>Poales</taxon>
        <taxon>Poaceae</taxon>
        <taxon>PACMAD clade</taxon>
        <taxon>Chloridoideae</taxon>
        <taxon>Cynodonteae</taxon>
        <taxon>Eleusininae</taxon>
        <taxon>Eleusine</taxon>
    </lineage>
</organism>
<reference evidence="10" key="1">
    <citation type="journal article" date="2018" name="DNA Res.">
        <title>Multiple hybrid de novo genome assembly of finger millet, an orphan allotetraploid crop.</title>
        <authorList>
            <person name="Hatakeyama M."/>
            <person name="Aluri S."/>
            <person name="Balachadran M.T."/>
            <person name="Sivarajan S.R."/>
            <person name="Patrignani A."/>
            <person name="Gruter S."/>
            <person name="Poveda L."/>
            <person name="Shimizu-Inatsugi R."/>
            <person name="Baeten J."/>
            <person name="Francoijs K.J."/>
            <person name="Nataraja K.N."/>
            <person name="Reddy Y.A.N."/>
            <person name="Phadnis S."/>
            <person name="Ravikumar R.L."/>
            <person name="Schlapbach R."/>
            <person name="Sreeman S.M."/>
            <person name="Shimizu K.K."/>
        </authorList>
    </citation>
    <scope>NUCLEOTIDE SEQUENCE</scope>
</reference>
<feature type="domain" description="HTH myb-type" evidence="9">
    <location>
        <begin position="63"/>
        <end position="117"/>
    </location>
</feature>
<evidence type="ECO:0000256" key="4">
    <source>
        <dbReference type="ARBA" id="ARBA00023125"/>
    </source>
</evidence>
<dbReference type="InterPro" id="IPR053106">
    <property type="entry name" value="Plant_Male-Germline_Reg_TFs"/>
</dbReference>